<proteinExistence type="predicted"/>
<dbReference type="RefSeq" id="XP_040760411.1">
    <property type="nucleotide sequence ID" value="XM_040904934.1"/>
</dbReference>
<keyword evidence="2" id="KW-0812">Transmembrane</keyword>
<sequence length="490" mass="54643">MTDSKPSPSHIVDESEQPGAGPSTAINLPSSDEAAPSYSSHFKGPEQFVPQGGEEPPPAFTPYEAEYFVSGAHGAIVSHDSHLNEDGEALYRFLLSHAESFPGVHVRIYGSHKETVSHLVARQDSCGQRHMVREHDTEEVTGMYASCLVSLATNAVLRSDFDFMIDVGQHIASGPIHWSVPDEEPAYRGKMYKEVDIYASNQNADEEEALFTTLRRKATKEEIKMARSHREERMAKGLPPWAAIDESQAGHGADALAIQANVLKSSKTLRQWADEYCASNKLLKEFTYRKVIYGWNLANLEAAISAAVKSTYYTGNFEVHFELTNAKIHIRPDNWLSRTLSNKWLKFLLFLFLIYPFIWLYQRFGRRGGGRWEVCGGAYALKTWQLVDASTRESSTKSSPPPPFSTLDAGILDDRTMQTPSGMAKLVGLREGEWFQQWEGTIRRAVTGRLRSRISLREPDDGRATEPAIVLDGYNGNLLIQGTEPGNSAL</sequence>
<dbReference type="Proteomes" id="UP000076871">
    <property type="component" value="Unassembled WGS sequence"/>
</dbReference>
<dbReference type="EMBL" id="KV427650">
    <property type="protein sequence ID" value="KZT02671.1"/>
    <property type="molecule type" value="Genomic_DNA"/>
</dbReference>
<gene>
    <name evidence="3" type="ORF">LAESUDRAFT_661390</name>
</gene>
<feature type="transmembrane region" description="Helical" evidence="2">
    <location>
        <begin position="344"/>
        <end position="361"/>
    </location>
</feature>
<evidence type="ECO:0000313" key="4">
    <source>
        <dbReference type="Proteomes" id="UP000076871"/>
    </source>
</evidence>
<reference evidence="3 4" key="1">
    <citation type="journal article" date="2016" name="Mol. Biol. Evol.">
        <title>Comparative Genomics of Early-Diverging Mushroom-Forming Fungi Provides Insights into the Origins of Lignocellulose Decay Capabilities.</title>
        <authorList>
            <person name="Nagy L.G."/>
            <person name="Riley R."/>
            <person name="Tritt A."/>
            <person name="Adam C."/>
            <person name="Daum C."/>
            <person name="Floudas D."/>
            <person name="Sun H."/>
            <person name="Yadav J.S."/>
            <person name="Pangilinan J."/>
            <person name="Larsson K.H."/>
            <person name="Matsuura K."/>
            <person name="Barry K."/>
            <person name="Labutti K."/>
            <person name="Kuo R."/>
            <person name="Ohm R.A."/>
            <person name="Bhattacharya S.S."/>
            <person name="Shirouzu T."/>
            <person name="Yoshinaga Y."/>
            <person name="Martin F.M."/>
            <person name="Grigoriev I.V."/>
            <person name="Hibbett D.S."/>
        </authorList>
    </citation>
    <scope>NUCLEOTIDE SEQUENCE [LARGE SCALE GENOMIC DNA]</scope>
    <source>
        <strain evidence="3 4">93-53</strain>
    </source>
</reference>
<dbReference type="GeneID" id="63821964"/>
<dbReference type="OrthoDB" id="203796at2759"/>
<evidence type="ECO:0000313" key="3">
    <source>
        <dbReference type="EMBL" id="KZT02671.1"/>
    </source>
</evidence>
<protein>
    <submittedName>
        <fullName evidence="3">Uncharacterized protein</fullName>
    </submittedName>
</protein>
<dbReference type="PANTHER" id="PTHR37848:SF1">
    <property type="entry name" value="SUN DOMAIN-CONTAINING PROTEIN"/>
    <property type="match status" value="1"/>
</dbReference>
<accession>A0A165CEJ1</accession>
<evidence type="ECO:0000256" key="1">
    <source>
        <dbReference type="SAM" id="MobiDB-lite"/>
    </source>
</evidence>
<dbReference type="PANTHER" id="PTHR37848">
    <property type="entry name" value="EXPRESSED PROTEIN"/>
    <property type="match status" value="1"/>
</dbReference>
<keyword evidence="2" id="KW-1133">Transmembrane helix</keyword>
<evidence type="ECO:0000256" key="2">
    <source>
        <dbReference type="SAM" id="Phobius"/>
    </source>
</evidence>
<keyword evidence="4" id="KW-1185">Reference proteome</keyword>
<organism evidence="3 4">
    <name type="scientific">Laetiporus sulphureus 93-53</name>
    <dbReference type="NCBI Taxonomy" id="1314785"/>
    <lineage>
        <taxon>Eukaryota</taxon>
        <taxon>Fungi</taxon>
        <taxon>Dikarya</taxon>
        <taxon>Basidiomycota</taxon>
        <taxon>Agaricomycotina</taxon>
        <taxon>Agaricomycetes</taxon>
        <taxon>Polyporales</taxon>
        <taxon>Laetiporus</taxon>
    </lineage>
</organism>
<feature type="region of interest" description="Disordered" evidence="1">
    <location>
        <begin position="1"/>
        <end position="59"/>
    </location>
</feature>
<dbReference type="InParanoid" id="A0A165CEJ1"/>
<keyword evidence="2" id="KW-0472">Membrane</keyword>
<name>A0A165CEJ1_9APHY</name>
<dbReference type="AlphaFoldDB" id="A0A165CEJ1"/>